<gene>
    <name evidence="3" type="primary">LOC112282159</name>
    <name evidence="2" type="ORF">PHYPA_007802</name>
</gene>
<reference evidence="2 4" key="2">
    <citation type="journal article" date="2018" name="Plant J.">
        <title>The Physcomitrella patens chromosome-scale assembly reveals moss genome structure and evolution.</title>
        <authorList>
            <person name="Lang D."/>
            <person name="Ullrich K.K."/>
            <person name="Murat F."/>
            <person name="Fuchs J."/>
            <person name="Jenkins J."/>
            <person name="Haas F.B."/>
            <person name="Piednoel M."/>
            <person name="Gundlach H."/>
            <person name="Van Bel M."/>
            <person name="Meyberg R."/>
            <person name="Vives C."/>
            <person name="Morata J."/>
            <person name="Symeonidi A."/>
            <person name="Hiss M."/>
            <person name="Muchero W."/>
            <person name="Kamisugi Y."/>
            <person name="Saleh O."/>
            <person name="Blanc G."/>
            <person name="Decker E.L."/>
            <person name="van Gessel N."/>
            <person name="Grimwood J."/>
            <person name="Hayes R.D."/>
            <person name="Graham S.W."/>
            <person name="Gunter L.E."/>
            <person name="McDaniel S.F."/>
            <person name="Hoernstein S.N.W."/>
            <person name="Larsson A."/>
            <person name="Li F.W."/>
            <person name="Perroud P.F."/>
            <person name="Phillips J."/>
            <person name="Ranjan P."/>
            <person name="Rokshar D.S."/>
            <person name="Rothfels C.J."/>
            <person name="Schneider L."/>
            <person name="Shu S."/>
            <person name="Stevenson D.W."/>
            <person name="Thummler F."/>
            <person name="Tillich M."/>
            <person name="Villarreal Aguilar J.C."/>
            <person name="Widiez T."/>
            <person name="Wong G.K."/>
            <person name="Wymore A."/>
            <person name="Zhang Y."/>
            <person name="Zimmer A.D."/>
            <person name="Quatrano R.S."/>
            <person name="Mayer K.F.X."/>
            <person name="Goodstein D."/>
            <person name="Casacuberta J.M."/>
            <person name="Vandepoele K."/>
            <person name="Reski R."/>
            <person name="Cuming A.C."/>
            <person name="Tuskan G.A."/>
            <person name="Maumus F."/>
            <person name="Salse J."/>
            <person name="Schmutz J."/>
            <person name="Rensing S.A."/>
        </authorList>
    </citation>
    <scope>NUCLEOTIDE SEQUENCE [LARGE SCALE GENOMIC DNA]</scope>
    <source>
        <strain evidence="3 4">cv. Gransden 2004</strain>
    </source>
</reference>
<dbReference type="PANTHER" id="PTHR33130:SF33">
    <property type="entry name" value="PUTATIVE (DUF1639)-RELATED"/>
    <property type="match status" value="1"/>
</dbReference>
<dbReference type="Gramene" id="Pp3c5_17000V3.2">
    <property type="protein sequence ID" value="Pp3c5_17000V3.2"/>
    <property type="gene ID" value="Pp3c5_17000"/>
</dbReference>
<reference evidence="2 4" key="1">
    <citation type="journal article" date="2008" name="Science">
        <title>The Physcomitrella genome reveals evolutionary insights into the conquest of land by plants.</title>
        <authorList>
            <person name="Rensing S."/>
            <person name="Lang D."/>
            <person name="Zimmer A."/>
            <person name="Terry A."/>
            <person name="Salamov A."/>
            <person name="Shapiro H."/>
            <person name="Nishiyama T."/>
            <person name="Perroud P.-F."/>
            <person name="Lindquist E."/>
            <person name="Kamisugi Y."/>
            <person name="Tanahashi T."/>
            <person name="Sakakibara K."/>
            <person name="Fujita T."/>
            <person name="Oishi K."/>
            <person name="Shin-I T."/>
            <person name="Kuroki Y."/>
            <person name="Toyoda A."/>
            <person name="Suzuki Y."/>
            <person name="Hashimoto A."/>
            <person name="Yamaguchi K."/>
            <person name="Sugano A."/>
            <person name="Kohara Y."/>
            <person name="Fujiyama A."/>
            <person name="Anterola A."/>
            <person name="Aoki S."/>
            <person name="Ashton N."/>
            <person name="Barbazuk W.B."/>
            <person name="Barker E."/>
            <person name="Bennetzen J."/>
            <person name="Bezanilla M."/>
            <person name="Blankenship R."/>
            <person name="Cho S.H."/>
            <person name="Dutcher S."/>
            <person name="Estelle M."/>
            <person name="Fawcett J.A."/>
            <person name="Gundlach H."/>
            <person name="Hanada K."/>
            <person name="Heyl A."/>
            <person name="Hicks K.A."/>
            <person name="Hugh J."/>
            <person name="Lohr M."/>
            <person name="Mayer K."/>
            <person name="Melkozernov A."/>
            <person name="Murata T."/>
            <person name="Nelson D."/>
            <person name="Pils B."/>
            <person name="Prigge M."/>
            <person name="Reiss B."/>
            <person name="Renner T."/>
            <person name="Rombauts S."/>
            <person name="Rushton P."/>
            <person name="Sanderfoot A."/>
            <person name="Schween G."/>
            <person name="Shiu S.-H."/>
            <person name="Stueber K."/>
            <person name="Theodoulou F.L."/>
            <person name="Tu H."/>
            <person name="Van de Peer Y."/>
            <person name="Verrier P.J."/>
            <person name="Waters E."/>
            <person name="Wood A."/>
            <person name="Yang L."/>
            <person name="Cove D."/>
            <person name="Cuming A."/>
            <person name="Hasebe M."/>
            <person name="Lucas S."/>
            <person name="Mishler D.B."/>
            <person name="Reski R."/>
            <person name="Grigoriev I."/>
            <person name="Quatrano R.S."/>
            <person name="Boore J.L."/>
        </authorList>
    </citation>
    <scope>NUCLEOTIDE SEQUENCE [LARGE SCALE GENOMIC DNA]</scope>
    <source>
        <strain evidence="3 4">cv. Gransden 2004</strain>
    </source>
</reference>
<feature type="compositionally biased region" description="Basic and acidic residues" evidence="1">
    <location>
        <begin position="74"/>
        <end position="86"/>
    </location>
</feature>
<feature type="region of interest" description="Disordered" evidence="1">
    <location>
        <begin position="317"/>
        <end position="339"/>
    </location>
</feature>
<feature type="region of interest" description="Disordered" evidence="1">
    <location>
        <begin position="1"/>
        <end position="34"/>
    </location>
</feature>
<evidence type="ECO:0000256" key="1">
    <source>
        <dbReference type="SAM" id="MobiDB-lite"/>
    </source>
</evidence>
<feature type="compositionally biased region" description="Basic and acidic residues" evidence="1">
    <location>
        <begin position="197"/>
        <end position="206"/>
    </location>
</feature>
<dbReference type="FunCoup" id="A0A2K1KK23">
    <property type="interactions" value="2292"/>
</dbReference>
<keyword evidence="4" id="KW-1185">Reference proteome</keyword>
<dbReference type="EnsemblPlants" id="Pp3c5_17000V3.2">
    <property type="protein sequence ID" value="Pp3c5_17000V3.2"/>
    <property type="gene ID" value="Pp3c5_17000"/>
</dbReference>
<proteinExistence type="predicted"/>
<dbReference type="KEGG" id="ppp:112282159"/>
<protein>
    <submittedName>
        <fullName evidence="2 3">Uncharacterized protein</fullName>
    </submittedName>
</protein>
<evidence type="ECO:0000313" key="4">
    <source>
        <dbReference type="Proteomes" id="UP000006727"/>
    </source>
</evidence>
<dbReference type="Proteomes" id="UP000006727">
    <property type="component" value="Chromosome 5"/>
</dbReference>
<dbReference type="OMA" id="NCFPGSW"/>
<reference evidence="3" key="3">
    <citation type="submission" date="2020-12" db="UniProtKB">
        <authorList>
            <consortium name="EnsemblPlants"/>
        </authorList>
    </citation>
    <scope>IDENTIFICATION</scope>
</reference>
<dbReference type="EnsemblPlants" id="Pp3c5_17000V3.1">
    <property type="protein sequence ID" value="Pp3c5_17000V3.1"/>
    <property type="gene ID" value="Pp3c5_17000"/>
</dbReference>
<sequence>MRHVFPEHAGQFSKRTGDKILRTEESVGNDNRAGECVKLGDRRVLLRMPGNRLKSASSSRQTHQAKELNGSDTKIPESVENGRVKEEEEGSEEGPKQPQPDGVNLQWGHKKRTRKIKLDTKANVEESSGIKNLISRPDRRVVRAEKVAPAHVKAPAVAPCSQSPLKSTNGSSRRDAEGNGATYTAKNVDADGVLDSEANKTRKADLSSHPPLANPEKTSGSNPSTGALPTVSTRPDANGHLEKAAPSAKVDMELFQWPKFIISLTRKEKEDDFFAIKGCKLPIRPKKRLKHVERTLQVMSPGSWLCDLTRERYEVREKKSIKKRPRGLKAMGSAESDSD</sequence>
<name>A0A2K1KK23_PHYPA</name>
<dbReference type="PaxDb" id="3218-PP1S116_76V6.2"/>
<feature type="compositionally biased region" description="Polar residues" evidence="1">
    <location>
        <begin position="216"/>
        <end position="235"/>
    </location>
</feature>
<feature type="compositionally biased region" description="Basic and acidic residues" evidence="1">
    <location>
        <begin position="15"/>
        <end position="25"/>
    </location>
</feature>
<dbReference type="EMBL" id="ABEU02000005">
    <property type="protein sequence ID" value="PNR54126.1"/>
    <property type="molecule type" value="Genomic_DNA"/>
</dbReference>
<dbReference type="Gramene" id="Pp3c5_17000V3.1">
    <property type="protein sequence ID" value="Pp3c5_17000V3.1"/>
    <property type="gene ID" value="Pp3c5_17000"/>
</dbReference>
<feature type="compositionally biased region" description="Basic and acidic residues" evidence="1">
    <location>
        <begin position="136"/>
        <end position="148"/>
    </location>
</feature>
<dbReference type="OrthoDB" id="2018605at2759"/>
<feature type="compositionally biased region" description="Low complexity" evidence="1">
    <location>
        <begin position="149"/>
        <end position="159"/>
    </location>
</feature>
<evidence type="ECO:0000313" key="2">
    <source>
        <dbReference type="EMBL" id="PNR54126.1"/>
    </source>
</evidence>
<dbReference type="PANTHER" id="PTHR33130">
    <property type="entry name" value="PUTATIVE (DUF1639)-RELATED"/>
    <property type="match status" value="1"/>
</dbReference>
<feature type="compositionally biased region" description="Polar residues" evidence="1">
    <location>
        <begin position="160"/>
        <end position="171"/>
    </location>
</feature>
<feature type="region of interest" description="Disordered" evidence="1">
    <location>
        <begin position="47"/>
        <end position="240"/>
    </location>
</feature>
<dbReference type="InterPro" id="IPR012438">
    <property type="entry name" value="DUF1639"/>
</dbReference>
<organism evidence="2">
    <name type="scientific">Physcomitrium patens</name>
    <name type="common">Spreading-leaved earth moss</name>
    <name type="synonym">Physcomitrella patens</name>
    <dbReference type="NCBI Taxonomy" id="3218"/>
    <lineage>
        <taxon>Eukaryota</taxon>
        <taxon>Viridiplantae</taxon>
        <taxon>Streptophyta</taxon>
        <taxon>Embryophyta</taxon>
        <taxon>Bryophyta</taxon>
        <taxon>Bryophytina</taxon>
        <taxon>Bryopsida</taxon>
        <taxon>Funariidae</taxon>
        <taxon>Funariales</taxon>
        <taxon>Funariaceae</taxon>
        <taxon>Physcomitrium</taxon>
    </lineage>
</organism>
<dbReference type="AlphaFoldDB" id="A0A2K1KK23"/>
<accession>A0A2K1KK23</accession>
<evidence type="ECO:0000313" key="3">
    <source>
        <dbReference type="EnsemblPlants" id="Pp3c5_17000V3.1"/>
    </source>
</evidence>
<dbReference type="KEGG" id="ppp:141044347"/>
<dbReference type="Pfam" id="PF07797">
    <property type="entry name" value="DUF1639"/>
    <property type="match status" value="1"/>
</dbReference>